<dbReference type="OrthoDB" id="9766163at2"/>
<evidence type="ECO:0000313" key="7">
    <source>
        <dbReference type="EMBL" id="TAA14754.1"/>
    </source>
</evidence>
<comment type="subunit">
    <text evidence="5">Associates with stalled 50S ribosomal subunits. Binds to RqcP.</text>
</comment>
<keyword evidence="2 5" id="KW-0699">rRNA-binding</keyword>
<keyword evidence="1 5" id="KW-0820">tRNA-binding</keyword>
<dbReference type="InterPro" id="IPR043682">
    <property type="entry name" value="RqcH_bacterial"/>
</dbReference>
<comment type="caution">
    <text evidence="7">The sequence shown here is derived from an EMBL/GenBank/DDBJ whole genome shotgun (WGS) entry which is preliminary data.</text>
</comment>
<dbReference type="Gene3D" id="2.30.310.10">
    <property type="entry name" value="ibrinogen binding protein from staphylococcus aureus domain"/>
    <property type="match status" value="1"/>
</dbReference>
<keyword evidence="3 5" id="KW-0694">RNA-binding</keyword>
<evidence type="ECO:0000313" key="8">
    <source>
        <dbReference type="Proteomes" id="UP000291525"/>
    </source>
</evidence>
<dbReference type="AlphaFoldDB" id="A0A4Q8L397"/>
<accession>A0A4Q8L397</accession>
<dbReference type="HAMAP" id="MF_00844_B">
    <property type="entry name" value="RqcH_B"/>
    <property type="match status" value="1"/>
</dbReference>
<evidence type="ECO:0000259" key="6">
    <source>
        <dbReference type="Pfam" id="PF05670"/>
    </source>
</evidence>
<keyword evidence="5" id="KW-0175">Coiled coil</keyword>
<evidence type="ECO:0000256" key="1">
    <source>
        <dbReference type="ARBA" id="ARBA00022555"/>
    </source>
</evidence>
<dbReference type="FunFam" id="2.30.310.10:FF:000004">
    <property type="entry name" value="Fibronectin-binding protein A"/>
    <property type="match status" value="1"/>
</dbReference>
<sequence length="553" mass="63367">MSFDGFFLHHMTAELRANLEGGRIQKINQPFEQEIVLNIRSNRQSHKLLLSAHSILGRVQLTQTEFTNPKVPNTFTMILRKYLQGAVIEEIKQLENDRILEFSVSNKDEIGDHIQATLIVEIMGKHSNIILVDKSEQKIIEAIKHVGFSQNSYRTILPGSTYIRPPETHSLNPYTVSDEKLFEILSTQELSPKNLQQIFQGLGRDTASELASHLQTDRLKNFRAFFDQATHPSLTDKSYAALPFANSPENQPHFESLSSLLDFYYQDKAERDRVAQQANELIKRVASELEKNRKKLVKQEQELADTETAELLRQKGELLTTYLHQVPNDQPSVRLDNYYTGQELEIELDVALTPSQNAQRYFKKYQKLKEAAKHLTNLIEETKATIVYLESVDTMLGQASLAEIDEIREELIETGYLKRRHREKIHKRLKPERYLATDGKTIILVGKNNLQNDELTFKIAKKGELWFHAKDIPGSHVVIKDNLDPSDEVKTDAAELAAYFSKARHSNLVQVDMIEAKKLHKPTGGKPGFVTYRGQKTLRVTPTEEKIKTMKIN</sequence>
<dbReference type="PANTHER" id="PTHR15239:SF6">
    <property type="entry name" value="RIBOSOME QUALITY CONTROL COMPLEX SUBUNIT NEMF"/>
    <property type="match status" value="1"/>
</dbReference>
<dbReference type="EMBL" id="SHGT01000006">
    <property type="protein sequence ID" value="TAA14754.1"/>
    <property type="molecule type" value="Genomic_DNA"/>
</dbReference>
<gene>
    <name evidence="5" type="primary">rqcH</name>
    <name evidence="7" type="ORF">EXW74_01970</name>
</gene>
<dbReference type="Proteomes" id="UP000291525">
    <property type="component" value="Unassembled WGS sequence"/>
</dbReference>
<evidence type="ECO:0000256" key="3">
    <source>
        <dbReference type="ARBA" id="ARBA00022884"/>
    </source>
</evidence>
<comment type="similarity">
    <text evidence="5">Belongs to the NEMF family.</text>
</comment>
<dbReference type="Pfam" id="PF05670">
    <property type="entry name" value="NFACT-R_1"/>
    <property type="match status" value="1"/>
</dbReference>
<dbReference type="InterPro" id="IPR051608">
    <property type="entry name" value="RQC_Subunit_NEMF"/>
</dbReference>
<dbReference type="Pfam" id="PF05833">
    <property type="entry name" value="NFACT_N"/>
    <property type="match status" value="1"/>
</dbReference>
<feature type="coiled-coil region" evidence="5">
    <location>
        <begin position="358"/>
        <end position="385"/>
    </location>
</feature>
<dbReference type="Gene3D" id="3.40.970.40">
    <property type="entry name" value="fibrinogen binding protein from staphylococcus aureus domain like"/>
    <property type="match status" value="1"/>
</dbReference>
<dbReference type="GO" id="GO:0019843">
    <property type="term" value="F:rRNA binding"/>
    <property type="evidence" value="ECO:0007669"/>
    <property type="project" value="UniProtKB-UniRule"/>
</dbReference>
<feature type="coiled-coil region" evidence="5">
    <location>
        <begin position="275"/>
        <end position="309"/>
    </location>
</feature>
<evidence type="ECO:0000256" key="4">
    <source>
        <dbReference type="ARBA" id="ARBA00022917"/>
    </source>
</evidence>
<comment type="function">
    <text evidence="5">Key component of the ribosome quality control system (RQC), a ribosome-associated complex that mediates the extraction of incompletely synthesized nascent chains from stalled ribosomes and their subsequent degradation. RqcH recruits Ala-charged tRNA, and with RqcP directs the elongation of stalled nascent chains on 50S ribosomal subunits, leading to non-templated C-terminal alanine extensions (Ala tail). The Ala tail promotes nascent chain degradation. May add between 1 and at least 8 Ala residues. Binds to stalled 50S ribosomal subunits.</text>
</comment>
<organism evidence="7 8">
    <name type="scientific">Streptococcus parasuis</name>
    <dbReference type="NCBI Taxonomy" id="1501662"/>
    <lineage>
        <taxon>Bacteria</taxon>
        <taxon>Bacillati</taxon>
        <taxon>Bacillota</taxon>
        <taxon>Bacilli</taxon>
        <taxon>Lactobacillales</taxon>
        <taxon>Streptococcaceae</taxon>
        <taxon>Streptococcus</taxon>
    </lineage>
</organism>
<reference evidence="7 8" key="1">
    <citation type="submission" date="2019-02" db="EMBL/GenBank/DDBJ databases">
        <title>First genome of the species Streptococcus parasuis.</title>
        <authorList>
            <person name="Stevens M.J.A."/>
            <person name="Stephan R."/>
        </authorList>
    </citation>
    <scope>NUCLEOTIDE SEQUENCE [LARGE SCALE GENOMIC DNA]</scope>
    <source>
        <strain evidence="7 8">4253</strain>
    </source>
</reference>
<dbReference type="GO" id="GO:0072344">
    <property type="term" value="P:rescue of stalled ribosome"/>
    <property type="evidence" value="ECO:0007669"/>
    <property type="project" value="UniProtKB-UniRule"/>
</dbReference>
<dbReference type="GO" id="GO:1990112">
    <property type="term" value="C:RQC complex"/>
    <property type="evidence" value="ECO:0007669"/>
    <property type="project" value="TreeGrafter"/>
</dbReference>
<dbReference type="GO" id="GO:0000049">
    <property type="term" value="F:tRNA binding"/>
    <property type="evidence" value="ECO:0007669"/>
    <property type="project" value="UniProtKB-UniRule"/>
</dbReference>
<dbReference type="RefSeq" id="WP_130554469.1">
    <property type="nucleotide sequence ID" value="NZ_SHGT01000006.1"/>
</dbReference>
<protein>
    <recommendedName>
        <fullName evidence="5">Rqc2 homolog RqcH</fullName>
        <shortName evidence="5">RqcH</shortName>
    </recommendedName>
</protein>
<dbReference type="GO" id="GO:0043023">
    <property type="term" value="F:ribosomal large subunit binding"/>
    <property type="evidence" value="ECO:0007669"/>
    <property type="project" value="UniProtKB-UniRule"/>
</dbReference>
<dbReference type="PANTHER" id="PTHR15239">
    <property type="entry name" value="NUCLEAR EXPORT MEDIATOR FACTOR NEMF"/>
    <property type="match status" value="1"/>
</dbReference>
<dbReference type="InterPro" id="IPR008532">
    <property type="entry name" value="NFACT_RNA-bd"/>
</dbReference>
<evidence type="ECO:0000256" key="2">
    <source>
        <dbReference type="ARBA" id="ARBA00022730"/>
    </source>
</evidence>
<name>A0A4Q8L397_9STRE</name>
<evidence type="ECO:0000256" key="5">
    <source>
        <dbReference type="HAMAP-Rule" id="MF_00844"/>
    </source>
</evidence>
<proteinExistence type="inferred from homology"/>
<feature type="domain" description="NFACT RNA-binding" evidence="6">
    <location>
        <begin position="437"/>
        <end position="524"/>
    </location>
</feature>
<keyword evidence="4 5" id="KW-0648">Protein biosynthesis</keyword>